<evidence type="ECO:0000313" key="1">
    <source>
        <dbReference type="EMBL" id="PVY59260.1"/>
    </source>
</evidence>
<dbReference type="RefSeq" id="WP_129868838.1">
    <property type="nucleotide sequence ID" value="NZ_CAMREZ010000002.1"/>
</dbReference>
<protein>
    <submittedName>
        <fullName evidence="1">tRNA(Ile)-lysidine synthase TilS/MesJ</fullName>
    </submittedName>
</protein>
<dbReference type="SUPFAM" id="SSF52402">
    <property type="entry name" value="Adenine nucleotide alpha hydrolases-like"/>
    <property type="match status" value="1"/>
</dbReference>
<dbReference type="AlphaFoldDB" id="A0A2U1CEH0"/>
<reference evidence="1 2" key="1">
    <citation type="submission" date="2018-04" db="EMBL/GenBank/DDBJ databases">
        <title>Genomic Encyclopedia of Type Strains, Phase IV (KMG-IV): sequencing the most valuable type-strain genomes for metagenomic binning, comparative biology and taxonomic classification.</title>
        <authorList>
            <person name="Goeker M."/>
        </authorList>
    </citation>
    <scope>NUCLEOTIDE SEQUENCE [LARGE SCALE GENOMIC DNA]</scope>
    <source>
        <strain evidence="1 2">DSM 26588</strain>
    </source>
</reference>
<dbReference type="EMBL" id="QEKK01000002">
    <property type="protein sequence ID" value="PVY59260.1"/>
    <property type="molecule type" value="Genomic_DNA"/>
</dbReference>
<dbReference type="Proteomes" id="UP000245778">
    <property type="component" value="Unassembled WGS sequence"/>
</dbReference>
<organism evidence="1 2">
    <name type="scientific">Intestinimonas butyriciproducens</name>
    <dbReference type="NCBI Taxonomy" id="1297617"/>
    <lineage>
        <taxon>Bacteria</taxon>
        <taxon>Bacillati</taxon>
        <taxon>Bacillota</taxon>
        <taxon>Clostridia</taxon>
        <taxon>Eubacteriales</taxon>
        <taxon>Intestinimonas</taxon>
    </lineage>
</organism>
<proteinExistence type="predicted"/>
<sequence>MIPVLQSRWRLEGQTLVYYGLRQPPHLFHRRIWLDRRTAALVASLDGKRDISQYIRTPGFQKLLREGIVTDRSLLRTSPSSLEDAAYCVRCAANDYVIPGLELDSHGLCPMCRTEEKYRYAKNVMPVLRTIPRSPDRRYDAAVFYTGGKDSSYLLYQLARVQKLRVLSLTWETPFISDWARESIAHAREALPEVDFLVERAPTPSLNAIYRKAYALQKNVCICPSVAYVLFFQRLCQWDVPYLVLGNEPSQCRNLIYNQMAPAFYYHPLAQSAARLAVNTCRVFTLRRPFAPGQMELYMTVRQLAFGGESSGKKRIYHNELVENTASALAQAPDFLAPFRQAVREAARSARLPALIHIDFDDISEGGVYDWAGVKELLSREIGWVDAPDSGKGLHTSCKIERCKEWSQLFRFRNMETCMLPFSSIELSLASAAGSVSRDRAIEELKRYSGFSSDLPPEWSIMLAELEKDIPKYM</sequence>
<comment type="caution">
    <text evidence="1">The sequence shown here is derived from an EMBL/GenBank/DDBJ whole genome shotgun (WGS) entry which is preliminary data.</text>
</comment>
<gene>
    <name evidence="1" type="ORF">C7373_102243</name>
</gene>
<accession>A0A2U1CEH0</accession>
<dbReference type="GeneID" id="93229374"/>
<evidence type="ECO:0000313" key="2">
    <source>
        <dbReference type="Proteomes" id="UP000245778"/>
    </source>
</evidence>
<dbReference type="OrthoDB" id="702at2"/>
<name>A0A2U1CEH0_9FIRM</name>